<dbReference type="AlphaFoldDB" id="A0A8T0MVS7"/>
<proteinExistence type="predicted"/>
<keyword evidence="2" id="KW-1185">Reference proteome</keyword>
<dbReference type="EMBL" id="CM029054">
    <property type="protein sequence ID" value="KAG2538886.1"/>
    <property type="molecule type" value="Genomic_DNA"/>
</dbReference>
<organism evidence="1 2">
    <name type="scientific">Panicum virgatum</name>
    <name type="common">Blackwell switchgrass</name>
    <dbReference type="NCBI Taxonomy" id="38727"/>
    <lineage>
        <taxon>Eukaryota</taxon>
        <taxon>Viridiplantae</taxon>
        <taxon>Streptophyta</taxon>
        <taxon>Embryophyta</taxon>
        <taxon>Tracheophyta</taxon>
        <taxon>Spermatophyta</taxon>
        <taxon>Magnoliopsida</taxon>
        <taxon>Liliopsida</taxon>
        <taxon>Poales</taxon>
        <taxon>Poaceae</taxon>
        <taxon>PACMAD clade</taxon>
        <taxon>Panicoideae</taxon>
        <taxon>Panicodae</taxon>
        <taxon>Paniceae</taxon>
        <taxon>Panicinae</taxon>
        <taxon>Panicum</taxon>
        <taxon>Panicum sect. Hiantes</taxon>
    </lineage>
</organism>
<accession>A0A8T0MVS7</accession>
<gene>
    <name evidence="1" type="ORF">PVAP13_9NG374814</name>
</gene>
<comment type="caution">
    <text evidence="1">The sequence shown here is derived from an EMBL/GenBank/DDBJ whole genome shotgun (WGS) entry which is preliminary data.</text>
</comment>
<evidence type="ECO:0000313" key="1">
    <source>
        <dbReference type="EMBL" id="KAG2538886.1"/>
    </source>
</evidence>
<reference evidence="1" key="1">
    <citation type="submission" date="2020-05" db="EMBL/GenBank/DDBJ databases">
        <title>WGS assembly of Panicum virgatum.</title>
        <authorList>
            <person name="Lovell J.T."/>
            <person name="Jenkins J."/>
            <person name="Shu S."/>
            <person name="Juenger T.E."/>
            <person name="Schmutz J."/>
        </authorList>
    </citation>
    <scope>NUCLEOTIDE SEQUENCE</scope>
    <source>
        <strain evidence="1">AP13</strain>
    </source>
</reference>
<dbReference type="Proteomes" id="UP000823388">
    <property type="component" value="Chromosome 9N"/>
</dbReference>
<protein>
    <submittedName>
        <fullName evidence="1">Uncharacterized protein</fullName>
    </submittedName>
</protein>
<sequence>MIPHGWLGAGLRVVSLSSSTSSWHDGGSGAWFQFLPLSMDFPNARDDENDSVTDAYPQPTSCRRLAGARQCVVKSQTCPPPRLQHERSVQSTSVEISGAGRLLANFQALRLQYACW</sequence>
<dbReference type="OrthoDB" id="10612688at2759"/>
<evidence type="ECO:0000313" key="2">
    <source>
        <dbReference type="Proteomes" id="UP000823388"/>
    </source>
</evidence>
<name>A0A8T0MVS7_PANVG</name>